<proteinExistence type="predicted"/>
<protein>
    <submittedName>
        <fullName evidence="1">Uncharacterized protein</fullName>
    </submittedName>
</protein>
<accession>A0A402CB82</accession>
<dbReference type="Proteomes" id="UP000287519">
    <property type="component" value="Unassembled WGS sequence"/>
</dbReference>
<evidence type="ECO:0000313" key="2">
    <source>
        <dbReference type="Proteomes" id="UP000287519"/>
    </source>
</evidence>
<comment type="caution">
    <text evidence="1">The sequence shown here is derived from an EMBL/GenBank/DDBJ whole genome shotgun (WGS) entry which is preliminary data.</text>
</comment>
<keyword evidence="2" id="KW-1185">Reference proteome</keyword>
<dbReference type="AlphaFoldDB" id="A0A402CB82"/>
<sequence length="266" mass="28136">MAGFGLGSPGEGGLLVSLSLAALADLAEEEGRGTVELFAPRVRFRSVGHSDLDACLDWFAELVMTVDIDDADDVVVGSLDFTVIRLGTADPIALCLDQFDGDHEILAGLFDGNQLTQQVEEQFETLTVVTEAVLIPNIAFVTEPLRGHDLGLWLVAETIHRMLPTGMVLTWPYPADCTGPDPGPDSDPDADSAQITALDSAIGRLADHFGRCGLTPVESAPWALGMSTTFEALPVARSRLGAVRSTAVSLTLEQLRAASAPPAPDE</sequence>
<gene>
    <name evidence="1" type="ORF">Rhow_004497</name>
</gene>
<evidence type="ECO:0000313" key="1">
    <source>
        <dbReference type="EMBL" id="GCE40854.1"/>
    </source>
</evidence>
<name>A0A402CB82_RHOWR</name>
<dbReference type="EMBL" id="BHYM01000038">
    <property type="protein sequence ID" value="GCE40854.1"/>
    <property type="molecule type" value="Genomic_DNA"/>
</dbReference>
<reference evidence="1 2" key="1">
    <citation type="submission" date="2018-11" db="EMBL/GenBank/DDBJ databases">
        <title>Microbial catabolism of amino acid.</title>
        <authorList>
            <person name="Hibi M."/>
            <person name="Ogawa J."/>
        </authorList>
    </citation>
    <scope>NUCLEOTIDE SEQUENCE [LARGE SCALE GENOMIC DNA]</scope>
    <source>
        <strain evidence="1 2">C31-06</strain>
    </source>
</reference>
<organism evidence="1 2">
    <name type="scientific">Rhodococcus wratislaviensis</name>
    <name type="common">Tsukamurella wratislaviensis</name>
    <dbReference type="NCBI Taxonomy" id="44752"/>
    <lineage>
        <taxon>Bacteria</taxon>
        <taxon>Bacillati</taxon>
        <taxon>Actinomycetota</taxon>
        <taxon>Actinomycetes</taxon>
        <taxon>Mycobacteriales</taxon>
        <taxon>Nocardiaceae</taxon>
        <taxon>Rhodococcus</taxon>
    </lineage>
</organism>